<accession>A0A6I1GCK5</accession>
<dbReference type="GO" id="GO:0018826">
    <property type="term" value="F:methionine gamma-lyase activity"/>
    <property type="evidence" value="ECO:0007669"/>
    <property type="project" value="UniProtKB-EC"/>
</dbReference>
<keyword evidence="3 8" id="KW-0663">Pyridoxal phosphate</keyword>
<dbReference type="InterPro" id="IPR015421">
    <property type="entry name" value="PyrdxlP-dep_Trfase_major"/>
</dbReference>
<evidence type="ECO:0000256" key="1">
    <source>
        <dbReference type="ARBA" id="ARBA00001933"/>
    </source>
</evidence>
<dbReference type="GO" id="GO:0047982">
    <property type="term" value="F:homocysteine desulfhydrase activity"/>
    <property type="evidence" value="ECO:0007669"/>
    <property type="project" value="UniProtKB-EC"/>
</dbReference>
<dbReference type="PANTHER" id="PTHR11808:SF85">
    <property type="entry name" value="CYSTATHIONINE GAMMA-LYASE-RELATED"/>
    <property type="match status" value="1"/>
</dbReference>
<evidence type="ECO:0000256" key="9">
    <source>
        <dbReference type="RuleBase" id="RU362118"/>
    </source>
</evidence>
<dbReference type="EC" id="4.4.1.2" evidence="4"/>
<keyword evidence="10" id="KW-0456">Lyase</keyword>
<dbReference type="InterPro" id="IPR054542">
    <property type="entry name" value="Cys_met_metab_PP"/>
</dbReference>
<organism evidence="10 11">
    <name type="scientific">Bifidobacterium cebidarum</name>
    <dbReference type="NCBI Taxonomy" id="2650773"/>
    <lineage>
        <taxon>Bacteria</taxon>
        <taxon>Bacillati</taxon>
        <taxon>Actinomycetota</taxon>
        <taxon>Actinomycetes</taxon>
        <taxon>Bifidobacteriales</taxon>
        <taxon>Bifidobacteriaceae</taxon>
        <taxon>Bifidobacterium</taxon>
    </lineage>
</organism>
<evidence type="ECO:0000256" key="7">
    <source>
        <dbReference type="ARBA" id="ARBA00052699"/>
    </source>
</evidence>
<protein>
    <recommendedName>
        <fullName evidence="4">homocysteine desulfhydrase</fullName>
        <ecNumber evidence="4">4.4.1.2</ecNumber>
    </recommendedName>
    <alternativeName>
        <fullName evidence="5">Homocysteine desulfhydrase</fullName>
    </alternativeName>
</protein>
<comment type="similarity">
    <text evidence="2 9">Belongs to the trans-sulfuration enzymes family.</text>
</comment>
<dbReference type="PANTHER" id="PTHR11808">
    <property type="entry name" value="TRANS-SULFURATION ENZYME FAMILY MEMBER"/>
    <property type="match status" value="1"/>
</dbReference>
<comment type="cofactor">
    <cofactor evidence="1 9">
        <name>pyridoxal 5'-phosphate</name>
        <dbReference type="ChEBI" id="CHEBI:597326"/>
    </cofactor>
</comment>
<dbReference type="InterPro" id="IPR015422">
    <property type="entry name" value="PyrdxlP-dep_Trfase_small"/>
</dbReference>
<comment type="catalytic activity">
    <reaction evidence="7">
        <text>L-methionine + H2O = methanethiol + 2-oxobutanoate + NH4(+)</text>
        <dbReference type="Rhea" id="RHEA:23800"/>
        <dbReference type="ChEBI" id="CHEBI:15377"/>
        <dbReference type="ChEBI" id="CHEBI:16007"/>
        <dbReference type="ChEBI" id="CHEBI:16763"/>
        <dbReference type="ChEBI" id="CHEBI:28938"/>
        <dbReference type="ChEBI" id="CHEBI:57844"/>
        <dbReference type="EC" id="4.4.1.11"/>
    </reaction>
    <physiologicalReaction direction="left-to-right" evidence="7">
        <dbReference type="Rhea" id="RHEA:23801"/>
    </physiologicalReaction>
</comment>
<dbReference type="EMBL" id="WBVS01000001">
    <property type="protein sequence ID" value="KAB7789363.1"/>
    <property type="molecule type" value="Genomic_DNA"/>
</dbReference>
<dbReference type="Gene3D" id="3.40.640.10">
    <property type="entry name" value="Type I PLP-dependent aspartate aminotransferase-like (Major domain)"/>
    <property type="match status" value="1"/>
</dbReference>
<dbReference type="GO" id="GO:0004123">
    <property type="term" value="F:cystathionine gamma-lyase activity"/>
    <property type="evidence" value="ECO:0007669"/>
    <property type="project" value="TreeGrafter"/>
</dbReference>
<evidence type="ECO:0000313" key="11">
    <source>
        <dbReference type="Proteomes" id="UP000468413"/>
    </source>
</evidence>
<evidence type="ECO:0000256" key="8">
    <source>
        <dbReference type="PIRSR" id="PIRSR001434-2"/>
    </source>
</evidence>
<dbReference type="PROSITE" id="PS00868">
    <property type="entry name" value="CYS_MET_METAB_PP"/>
    <property type="match status" value="1"/>
</dbReference>
<evidence type="ECO:0000256" key="4">
    <source>
        <dbReference type="ARBA" id="ARBA00047175"/>
    </source>
</evidence>
<dbReference type="FunFam" id="3.40.640.10:FF:000046">
    <property type="entry name" value="Cystathionine gamma-lyase"/>
    <property type="match status" value="1"/>
</dbReference>
<dbReference type="InterPro" id="IPR015424">
    <property type="entry name" value="PyrdxlP-dep_Trfase"/>
</dbReference>
<dbReference type="SUPFAM" id="SSF53383">
    <property type="entry name" value="PLP-dependent transferases"/>
    <property type="match status" value="1"/>
</dbReference>
<evidence type="ECO:0000256" key="5">
    <source>
        <dbReference type="ARBA" id="ARBA00047199"/>
    </source>
</evidence>
<name>A0A6I1GCK5_9BIFI</name>
<evidence type="ECO:0000256" key="3">
    <source>
        <dbReference type="ARBA" id="ARBA00022898"/>
    </source>
</evidence>
<comment type="caution">
    <text evidence="10">The sequence shown here is derived from an EMBL/GenBank/DDBJ whole genome shotgun (WGS) entry which is preliminary data.</text>
</comment>
<dbReference type="GO" id="GO:0019346">
    <property type="term" value="P:transsulfuration"/>
    <property type="evidence" value="ECO:0007669"/>
    <property type="project" value="InterPro"/>
</dbReference>
<keyword evidence="11" id="KW-1185">Reference proteome</keyword>
<gene>
    <name evidence="10" type="ORF">F7D08_0315</name>
</gene>
<comment type="catalytic activity">
    <reaction evidence="6">
        <text>L-homocysteine + H2O = 2-oxobutanoate + hydrogen sulfide + NH4(+) + H(+)</text>
        <dbReference type="Rhea" id="RHEA:14501"/>
        <dbReference type="ChEBI" id="CHEBI:15377"/>
        <dbReference type="ChEBI" id="CHEBI:15378"/>
        <dbReference type="ChEBI" id="CHEBI:16763"/>
        <dbReference type="ChEBI" id="CHEBI:28938"/>
        <dbReference type="ChEBI" id="CHEBI:29919"/>
        <dbReference type="ChEBI" id="CHEBI:58199"/>
        <dbReference type="EC" id="4.4.1.2"/>
    </reaction>
    <physiologicalReaction direction="left-to-right" evidence="6">
        <dbReference type="Rhea" id="RHEA:14502"/>
    </physiologicalReaction>
</comment>
<feature type="modified residue" description="N6-(pyridoxal phosphate)lysine" evidence="8">
    <location>
        <position position="229"/>
    </location>
</feature>
<evidence type="ECO:0000313" key="10">
    <source>
        <dbReference type="EMBL" id="KAB7789363.1"/>
    </source>
</evidence>
<dbReference type="GO" id="GO:0005737">
    <property type="term" value="C:cytoplasm"/>
    <property type="evidence" value="ECO:0007669"/>
    <property type="project" value="TreeGrafter"/>
</dbReference>
<dbReference type="GO" id="GO:0019343">
    <property type="term" value="P:cysteine biosynthetic process via cystathionine"/>
    <property type="evidence" value="ECO:0007669"/>
    <property type="project" value="TreeGrafter"/>
</dbReference>
<dbReference type="AlphaFoldDB" id="A0A6I1GCK5"/>
<dbReference type="GO" id="GO:0030170">
    <property type="term" value="F:pyridoxal phosphate binding"/>
    <property type="evidence" value="ECO:0007669"/>
    <property type="project" value="InterPro"/>
</dbReference>
<dbReference type="Proteomes" id="UP000468413">
    <property type="component" value="Unassembled WGS sequence"/>
</dbReference>
<dbReference type="CDD" id="cd00614">
    <property type="entry name" value="CGS_like"/>
    <property type="match status" value="1"/>
</dbReference>
<evidence type="ECO:0000256" key="2">
    <source>
        <dbReference type="ARBA" id="ARBA00009077"/>
    </source>
</evidence>
<sequence length="418" mass="45421">MLGYMTSDLVHHGKSFDGKPLGFGTLSIHLGNGVDAETGAIRRPITLANAYALPYDPSDINWSSSDVNLYTRNGHPNQRYLEEKLARLEGSEDAVVLASGVAALSATFTTFLNRGDHAIFSDTTYIAAYRLLNQILPEKYGIETSIVDTSDPQNVAAALRPNTKLVHIETPANPTLKVSDIKAIADLVHEHGKKTGVETLVSVDNTFNTPYNVRPLDLGADIVIESLTKYINGHGDALGGVIATTKARTDEIRFTAQVNFGGIISPFNAWLINRGSVTLPLRIRQHNASALAIAKHLESIPSVRFVAYPGLESHPHHDVAVSQLARPDSGFGGVLSFGLDTDHDGHNRFVSKLNVITSAVSLGHDESLIVFLGEDDERQYLYPPEFHRGFFRLAIGLEDTDDLIRDIDHALVAAGFAV</sequence>
<proteinExistence type="inferred from homology"/>
<dbReference type="Pfam" id="PF01053">
    <property type="entry name" value="Cys_Met_Meta_PP"/>
    <property type="match status" value="1"/>
</dbReference>
<reference evidence="10 11" key="1">
    <citation type="submission" date="2019-09" db="EMBL/GenBank/DDBJ databases">
        <title>Characterization of the phylogenetic diversity of two novel species belonging to the genus Bifidobacterium: Bifidobacterium cebidarum sp. nov. and Bifidobacterium leontopitheci sp. nov.</title>
        <authorList>
            <person name="Lugli G.A."/>
            <person name="Duranti S."/>
            <person name="Milani C."/>
            <person name="Turroni F."/>
            <person name="Ventura M."/>
        </authorList>
    </citation>
    <scope>NUCLEOTIDE SEQUENCE [LARGE SCALE GENOMIC DNA]</scope>
    <source>
        <strain evidence="10 11">LMG 31469</strain>
    </source>
</reference>
<dbReference type="PIRSF" id="PIRSF001434">
    <property type="entry name" value="CGS"/>
    <property type="match status" value="1"/>
</dbReference>
<dbReference type="Gene3D" id="3.90.1150.10">
    <property type="entry name" value="Aspartate Aminotransferase, domain 1"/>
    <property type="match status" value="1"/>
</dbReference>
<evidence type="ECO:0000256" key="6">
    <source>
        <dbReference type="ARBA" id="ARBA00048780"/>
    </source>
</evidence>
<dbReference type="InterPro" id="IPR000277">
    <property type="entry name" value="Cys/Met-Metab_PyrdxlP-dep_enz"/>
</dbReference>